<evidence type="ECO:0000313" key="1">
    <source>
        <dbReference type="EMBL" id="KAF2477675.1"/>
    </source>
</evidence>
<keyword evidence="2" id="KW-1185">Reference proteome</keyword>
<dbReference type="EMBL" id="MU003492">
    <property type="protein sequence ID" value="KAF2477675.1"/>
    <property type="molecule type" value="Genomic_DNA"/>
</dbReference>
<protein>
    <submittedName>
        <fullName evidence="1">Uncharacterized protein</fullName>
    </submittedName>
</protein>
<comment type="caution">
    <text evidence="1">The sequence shown here is derived from an EMBL/GenBank/DDBJ whole genome shotgun (WGS) entry which is preliminary data.</text>
</comment>
<gene>
    <name evidence="1" type="ORF">BDR25DRAFT_299522</name>
</gene>
<proteinExistence type="predicted"/>
<evidence type="ECO:0000313" key="2">
    <source>
        <dbReference type="Proteomes" id="UP000799755"/>
    </source>
</evidence>
<accession>A0ACB6RF50</accession>
<sequence length="262" mass="30398">MENSKRKTPVEVLHLSMPRTGSVSMMAAYNALGLSTYHGFDFIARPSDQILWEKAIDAKFYGRGRPFEKDDFDAFLGDFQVLSDFPVLGFTEEFIKMYPHAKVVLVERDLEKWYHSFSSQVIAASYTWMVWIMLKILDPYFMRARPATLMLKMEYGMFNCSDRAGFEKNAKETYRKHYELVRRSVPKERILEYQLGSGWKPLCDFLGKPTPDGEFPFMNESKEFAIWMHKTQIRVLKSGLKTMLKTLCIPVGVGIAAYVMLK</sequence>
<name>A0ACB6RF50_9PLEO</name>
<organism evidence="1 2">
    <name type="scientific">Lindgomyces ingoldianus</name>
    <dbReference type="NCBI Taxonomy" id="673940"/>
    <lineage>
        <taxon>Eukaryota</taxon>
        <taxon>Fungi</taxon>
        <taxon>Dikarya</taxon>
        <taxon>Ascomycota</taxon>
        <taxon>Pezizomycotina</taxon>
        <taxon>Dothideomycetes</taxon>
        <taxon>Pleosporomycetidae</taxon>
        <taxon>Pleosporales</taxon>
        <taxon>Lindgomycetaceae</taxon>
        <taxon>Lindgomyces</taxon>
    </lineage>
</organism>
<dbReference type="Proteomes" id="UP000799755">
    <property type="component" value="Unassembled WGS sequence"/>
</dbReference>
<reference evidence="1" key="1">
    <citation type="journal article" date="2020" name="Stud. Mycol.">
        <title>101 Dothideomycetes genomes: a test case for predicting lifestyles and emergence of pathogens.</title>
        <authorList>
            <person name="Haridas S."/>
            <person name="Albert R."/>
            <person name="Binder M."/>
            <person name="Bloem J."/>
            <person name="Labutti K."/>
            <person name="Salamov A."/>
            <person name="Andreopoulos B."/>
            <person name="Baker S."/>
            <person name="Barry K."/>
            <person name="Bills G."/>
            <person name="Bluhm B."/>
            <person name="Cannon C."/>
            <person name="Castanera R."/>
            <person name="Culley D."/>
            <person name="Daum C."/>
            <person name="Ezra D."/>
            <person name="Gonzalez J."/>
            <person name="Henrissat B."/>
            <person name="Kuo A."/>
            <person name="Liang C."/>
            <person name="Lipzen A."/>
            <person name="Lutzoni F."/>
            <person name="Magnuson J."/>
            <person name="Mondo S."/>
            <person name="Nolan M."/>
            <person name="Ohm R."/>
            <person name="Pangilinan J."/>
            <person name="Park H.-J."/>
            <person name="Ramirez L."/>
            <person name="Alfaro M."/>
            <person name="Sun H."/>
            <person name="Tritt A."/>
            <person name="Yoshinaga Y."/>
            <person name="Zwiers L.-H."/>
            <person name="Turgeon B."/>
            <person name="Goodwin S."/>
            <person name="Spatafora J."/>
            <person name="Crous P."/>
            <person name="Grigoriev I."/>
        </authorList>
    </citation>
    <scope>NUCLEOTIDE SEQUENCE</scope>
    <source>
        <strain evidence="1">ATCC 200398</strain>
    </source>
</reference>